<dbReference type="AlphaFoldDB" id="A0AAJ1FP37"/>
<dbReference type="InterPro" id="IPR050498">
    <property type="entry name" value="Ycf3"/>
</dbReference>
<evidence type="ECO:0000313" key="4">
    <source>
        <dbReference type="EMBL" id="MCW0264377.1"/>
    </source>
</evidence>
<dbReference type="EMBL" id="JAMXTT010000013">
    <property type="protein sequence ID" value="MCW0264377.1"/>
    <property type="molecule type" value="Genomic_DNA"/>
</dbReference>
<proteinExistence type="predicted"/>
<dbReference type="Proteomes" id="UP001139307">
    <property type="component" value="Unassembled WGS sequence"/>
</dbReference>
<dbReference type="PANTHER" id="PTHR44858:SF1">
    <property type="entry name" value="UDP-N-ACETYLGLUCOSAMINE--PEPTIDE N-ACETYLGLUCOSAMINYLTRANSFERASE SPINDLY-RELATED"/>
    <property type="match status" value="1"/>
</dbReference>
<evidence type="ECO:0000256" key="3">
    <source>
        <dbReference type="PROSITE-ProRule" id="PRU00339"/>
    </source>
</evidence>
<dbReference type="PANTHER" id="PTHR44858">
    <property type="entry name" value="TETRATRICOPEPTIDE REPEAT PROTEIN 6"/>
    <property type="match status" value="1"/>
</dbReference>
<reference evidence="4" key="1">
    <citation type="submission" date="2022-06" db="EMBL/GenBank/DDBJ databases">
        <title>Draft Genome Sequence of Fusobacterium vincentii Strain CNGBCC1850030, Isolated from Healthy Human Feces.</title>
        <authorList>
            <person name="Jing X."/>
            <person name="Liu C."/>
            <person name="Ye Y."/>
            <person name="Xu J."/>
            <person name="Huang H."/>
            <person name="Wang B."/>
            <person name="Wei J."/>
            <person name="Zhao J."/>
        </authorList>
    </citation>
    <scope>NUCLEOTIDE SEQUENCE</scope>
    <source>
        <strain evidence="4">CNGBCC1850030</strain>
    </source>
</reference>
<dbReference type="SUPFAM" id="SSF48452">
    <property type="entry name" value="TPR-like"/>
    <property type="match status" value="1"/>
</dbReference>
<name>A0AAJ1FP37_FUSVC</name>
<dbReference type="PROSITE" id="PS50293">
    <property type="entry name" value="TPR_REGION"/>
    <property type="match status" value="2"/>
</dbReference>
<dbReference type="InterPro" id="IPR019734">
    <property type="entry name" value="TPR_rpt"/>
</dbReference>
<dbReference type="GO" id="GO:0046813">
    <property type="term" value="P:receptor-mediated virion attachment to host cell"/>
    <property type="evidence" value="ECO:0007669"/>
    <property type="project" value="TreeGrafter"/>
</dbReference>
<evidence type="ECO:0000313" key="5">
    <source>
        <dbReference type="Proteomes" id="UP001139307"/>
    </source>
</evidence>
<organism evidence="4 5">
    <name type="scientific">Fusobacterium vincentii</name>
    <name type="common">Fusobacterium nucleatum subsp. vincentii</name>
    <dbReference type="NCBI Taxonomy" id="155615"/>
    <lineage>
        <taxon>Bacteria</taxon>
        <taxon>Fusobacteriati</taxon>
        <taxon>Fusobacteriota</taxon>
        <taxon>Fusobacteriia</taxon>
        <taxon>Fusobacteriales</taxon>
        <taxon>Fusobacteriaceae</taxon>
        <taxon>Fusobacterium</taxon>
    </lineage>
</organism>
<dbReference type="PROSITE" id="PS50005">
    <property type="entry name" value="TPR"/>
    <property type="match status" value="2"/>
</dbReference>
<comment type="caution">
    <text evidence="4">The sequence shown here is derived from an EMBL/GenBank/DDBJ whole genome shotgun (WGS) entry which is preliminary data.</text>
</comment>
<feature type="repeat" description="TPR" evidence="3">
    <location>
        <begin position="82"/>
        <end position="115"/>
    </location>
</feature>
<dbReference type="GO" id="GO:0009279">
    <property type="term" value="C:cell outer membrane"/>
    <property type="evidence" value="ECO:0007669"/>
    <property type="project" value="TreeGrafter"/>
</dbReference>
<evidence type="ECO:0000256" key="1">
    <source>
        <dbReference type="ARBA" id="ARBA00022737"/>
    </source>
</evidence>
<dbReference type="Pfam" id="PF00515">
    <property type="entry name" value="TPR_1"/>
    <property type="match status" value="3"/>
</dbReference>
<dbReference type="Gene3D" id="1.25.40.10">
    <property type="entry name" value="Tetratricopeptide repeat domain"/>
    <property type="match status" value="2"/>
</dbReference>
<keyword evidence="2 3" id="KW-0802">TPR repeat</keyword>
<evidence type="ECO:0000256" key="2">
    <source>
        <dbReference type="ARBA" id="ARBA00022803"/>
    </source>
</evidence>
<gene>
    <name evidence="4" type="ORF">NLX61_08380</name>
</gene>
<protein>
    <submittedName>
        <fullName evidence="4">Tetratricopeptide repeat protein</fullName>
    </submittedName>
</protein>
<keyword evidence="1" id="KW-0677">Repeat</keyword>
<accession>A0AAJ1FP37</accession>
<feature type="repeat" description="TPR" evidence="3">
    <location>
        <begin position="48"/>
        <end position="81"/>
    </location>
</feature>
<sequence length="398" mass="46969">MEDYNKVIELEPNDASYYNSRGNAYLMLEKYDKASNDYNEAIRLNNSPTTYNNQGKIYYILKKYDEALKNCDKAIELNPDNALFYTNRGKTYSKLKRYEEAINEYKKAIKLNPNYEEANELKEITSNYLCGNFRKTKGLLLSFRKKYIKSSEENQIEVYLEELTAIKNFLEITQKELEGYLTFADILGWKGIWKKQNTDDEKIDTLNTLLFIKHKLEEEFKEEEENYKINLISDTYVIFSKNFQINGRLSKRLIELCLKNDLLIRGATSYGKFYNNDMVYIGQAVDEAASWHEKGEEIGIFYTSSAKLSIKEGNSIEYELKNSYLKKGTIKTKLGEIKTYYINWYNKETKKDFYRIMKDEVISPDISSKYLNTEESIEKHLNVKNNKILRSNKYVKNR</sequence>
<dbReference type="InterPro" id="IPR011990">
    <property type="entry name" value="TPR-like_helical_dom_sf"/>
</dbReference>
<dbReference type="SMART" id="SM00028">
    <property type="entry name" value="TPR"/>
    <property type="match status" value="3"/>
</dbReference>